<evidence type="ECO:0000313" key="2">
    <source>
        <dbReference type="Proteomes" id="UP000595101"/>
    </source>
</evidence>
<dbReference type="EMBL" id="CP065745">
    <property type="protein sequence ID" value="QPR53775.1"/>
    <property type="molecule type" value="Genomic_DNA"/>
</dbReference>
<sequence length="282" mass="30963">MEAASAMSMDRLFDKIKQLPTIPKLLHELMQSFNDENARIDEIAAKIAMDQVISVKVLRMANSAALRRGNEVTSIEQAVIRLGFNRLRSVVVASGIIGSFKAPPSFDKNKFWTETFQVATIAKTLAQETKALDPETAFTCALIHNIGELLIQSTLPEEAELINLAIQNGSSRVEAQREMLGYDYAQLGAELARRWNLSEAFVDAISQQLDPLSHDPVSKEAVLIRLAVFISFAWNAGVPAQAIIARFPKPLADQLGLDPKSLAGQLETLHEQGNALADLLTQ</sequence>
<dbReference type="InterPro" id="IPR052340">
    <property type="entry name" value="RNase_Y/CdgJ"/>
</dbReference>
<dbReference type="GeneID" id="60786969"/>
<gene>
    <name evidence="1" type="ORF">I6G90_15140</name>
</gene>
<dbReference type="Gene3D" id="1.10.3210.10">
    <property type="entry name" value="Hypothetical protein af1432"/>
    <property type="match status" value="1"/>
</dbReference>
<proteinExistence type="predicted"/>
<dbReference type="AlphaFoldDB" id="A0A0T6US29"/>
<protein>
    <submittedName>
        <fullName evidence="1">HDOD domain-containing protein</fullName>
    </submittedName>
</protein>
<dbReference type="Proteomes" id="UP000595101">
    <property type="component" value="Chromosome"/>
</dbReference>
<evidence type="ECO:0000313" key="1">
    <source>
        <dbReference type="EMBL" id="QPR53775.1"/>
    </source>
</evidence>
<organism evidence="1 2">
    <name type="scientific">Aeromonas allosaccharophila</name>
    <dbReference type="NCBI Taxonomy" id="656"/>
    <lineage>
        <taxon>Bacteria</taxon>
        <taxon>Pseudomonadati</taxon>
        <taxon>Pseudomonadota</taxon>
        <taxon>Gammaproteobacteria</taxon>
        <taxon>Aeromonadales</taxon>
        <taxon>Aeromonadaceae</taxon>
        <taxon>Aeromonas</taxon>
    </lineage>
</organism>
<dbReference type="KEGG" id="aall:I6G90_15140"/>
<dbReference type="SUPFAM" id="SSF109604">
    <property type="entry name" value="HD-domain/PDEase-like"/>
    <property type="match status" value="1"/>
</dbReference>
<reference evidence="1 2" key="1">
    <citation type="submission" date="2020-12" db="EMBL/GenBank/DDBJ databases">
        <title>FDA dAtabase for Regulatory Grade micrObial Sequences (FDA-ARGOS): Supporting development and validation of Infectious Disease Dx tests.</title>
        <authorList>
            <person name="Sproer C."/>
            <person name="Gronow S."/>
            <person name="Severitt S."/>
            <person name="Schroder I."/>
            <person name="Tallon L."/>
            <person name="Sadzewicz L."/>
            <person name="Zhao X."/>
            <person name="Boylan J."/>
            <person name="Ott S."/>
            <person name="Bowen H."/>
            <person name="Vavikolanu K."/>
            <person name="Mehta A."/>
            <person name="Aluvathingal J."/>
            <person name="Nadendla S."/>
            <person name="Lowell S."/>
            <person name="Myers T."/>
            <person name="Yan Y."/>
            <person name="Sichtig H."/>
        </authorList>
    </citation>
    <scope>NUCLEOTIDE SEQUENCE [LARGE SCALE GENOMIC DNA]</scope>
    <source>
        <strain evidence="1 2">FDAARGOS_933</strain>
    </source>
</reference>
<dbReference type="RefSeq" id="WP_058052455.1">
    <property type="nucleotide sequence ID" value="NZ_CAAKNO010000084.1"/>
</dbReference>
<dbReference type="PANTHER" id="PTHR33525:SF6">
    <property type="entry name" value="HDOD DOMAIN-CONTAINING PROTEIN"/>
    <property type="match status" value="1"/>
</dbReference>
<dbReference type="PANTHER" id="PTHR33525">
    <property type="match status" value="1"/>
</dbReference>
<dbReference type="InterPro" id="IPR013976">
    <property type="entry name" value="HDOD"/>
</dbReference>
<name>A0A0T6US29_9GAMM</name>
<dbReference type="Pfam" id="PF08668">
    <property type="entry name" value="HDOD"/>
    <property type="match status" value="1"/>
</dbReference>
<dbReference type="PROSITE" id="PS51833">
    <property type="entry name" value="HDOD"/>
    <property type="match status" value="1"/>
</dbReference>
<accession>A0A0T6US29</accession>